<comment type="similarity">
    <text evidence="1">Belongs to the short-chain dehydrogenases/reductases (SDR) family.</text>
</comment>
<dbReference type="PROSITE" id="PS50088">
    <property type="entry name" value="ANK_REPEAT"/>
    <property type="match status" value="1"/>
</dbReference>
<evidence type="ECO:0000313" key="5">
    <source>
        <dbReference type="Proteomes" id="UP000559598"/>
    </source>
</evidence>
<dbReference type="InterPro" id="IPR036291">
    <property type="entry name" value="NAD(P)-bd_dom_sf"/>
</dbReference>
<dbReference type="CDD" id="cd05344">
    <property type="entry name" value="BKR_like_SDR_like"/>
    <property type="match status" value="1"/>
</dbReference>
<dbReference type="PRINTS" id="PR00081">
    <property type="entry name" value="GDHRDH"/>
</dbReference>
<dbReference type="PRINTS" id="PR00080">
    <property type="entry name" value="SDRFAMILY"/>
</dbReference>
<dbReference type="EC" id="1.1.1.100" evidence="4"/>
<name>A0A840DVL5_9BACL</name>
<dbReference type="Gene3D" id="3.40.50.720">
    <property type="entry name" value="NAD(P)-binding Rossmann-like Domain"/>
    <property type="match status" value="1"/>
</dbReference>
<dbReference type="FunFam" id="3.40.50.720:FF:000084">
    <property type="entry name" value="Short-chain dehydrogenase reductase"/>
    <property type="match status" value="1"/>
</dbReference>
<dbReference type="InterPro" id="IPR002110">
    <property type="entry name" value="Ankyrin_rpt"/>
</dbReference>
<gene>
    <name evidence="4" type="ORF">GGR02_003434</name>
</gene>
<evidence type="ECO:0000256" key="1">
    <source>
        <dbReference type="ARBA" id="ARBA00006484"/>
    </source>
</evidence>
<dbReference type="InterPro" id="IPR050259">
    <property type="entry name" value="SDR"/>
</dbReference>
<dbReference type="PANTHER" id="PTHR42879">
    <property type="entry name" value="3-OXOACYL-(ACYL-CARRIER-PROTEIN) REDUCTASE"/>
    <property type="match status" value="1"/>
</dbReference>
<keyword evidence="2 4" id="KW-0560">Oxidoreductase</keyword>
<keyword evidence="3" id="KW-0040">ANK repeat</keyword>
<dbReference type="AlphaFoldDB" id="A0A840DVL5"/>
<dbReference type="GO" id="GO:0004316">
    <property type="term" value="F:3-oxoacyl-[acyl-carrier-protein] reductase (NADPH) activity"/>
    <property type="evidence" value="ECO:0007669"/>
    <property type="project" value="UniProtKB-EC"/>
</dbReference>
<evidence type="ECO:0000256" key="2">
    <source>
        <dbReference type="ARBA" id="ARBA00023002"/>
    </source>
</evidence>
<dbReference type="GO" id="GO:0008206">
    <property type="term" value="P:bile acid metabolic process"/>
    <property type="evidence" value="ECO:0007669"/>
    <property type="project" value="UniProtKB-ARBA"/>
</dbReference>
<proteinExistence type="inferred from homology"/>
<reference evidence="4 5" key="1">
    <citation type="submission" date="2020-08" db="EMBL/GenBank/DDBJ databases">
        <title>Genomic Encyclopedia of Type Strains, Phase IV (KMG-IV): sequencing the most valuable type-strain genomes for metagenomic binning, comparative biology and taxonomic classification.</title>
        <authorList>
            <person name="Goeker M."/>
        </authorList>
    </citation>
    <scope>NUCLEOTIDE SEQUENCE [LARGE SCALE GENOMIC DNA]</scope>
    <source>
        <strain evidence="4 5">DSM 17075</strain>
    </source>
</reference>
<comment type="caution">
    <text evidence="4">The sequence shown here is derived from an EMBL/GenBank/DDBJ whole genome shotgun (WGS) entry which is preliminary data.</text>
</comment>
<evidence type="ECO:0000313" key="4">
    <source>
        <dbReference type="EMBL" id="MBB4075582.1"/>
    </source>
</evidence>
<feature type="repeat" description="ANK" evidence="3">
    <location>
        <begin position="7"/>
        <end position="40"/>
    </location>
</feature>
<sequence length="262" mass="28800">MMELRLEGKTALVVASSQGLGKAIAKQLVLEGANVMLTSRNAEKLQEVEKELRSLQKGNVAYVPADITKKEDIHHLIEKTIETYGTIELLVNNAGGPPAGTFETMTDEEWYKAFELNLLSYIRIIREALPYLKKKGGKIVNIASSSIKEPIPGLLLSNTFRTGIVGLTKTLAQEFAPYNVLINTVAPGRIATERVAFLDKLNAEKFGITKEEMEARMKSTIPLGRYGTPEEFAKVVTFLLSDANSYMTGQSFLVDGGMVKSI</sequence>
<dbReference type="EMBL" id="JACIDE010000039">
    <property type="protein sequence ID" value="MBB4075582.1"/>
    <property type="molecule type" value="Genomic_DNA"/>
</dbReference>
<dbReference type="SUPFAM" id="SSF51735">
    <property type="entry name" value="NAD(P)-binding Rossmann-fold domains"/>
    <property type="match status" value="1"/>
</dbReference>
<dbReference type="InterPro" id="IPR002347">
    <property type="entry name" value="SDR_fam"/>
</dbReference>
<dbReference type="PANTHER" id="PTHR42879:SF6">
    <property type="entry name" value="NADPH-DEPENDENT REDUCTASE BACG"/>
    <property type="match status" value="1"/>
</dbReference>
<evidence type="ECO:0000256" key="3">
    <source>
        <dbReference type="PROSITE-ProRule" id="PRU00023"/>
    </source>
</evidence>
<protein>
    <submittedName>
        <fullName evidence="4">3-oxoacyl-[acyl-carrier protein] reductase</fullName>
        <ecNumber evidence="4">1.1.1.100</ecNumber>
    </submittedName>
</protein>
<dbReference type="Pfam" id="PF13561">
    <property type="entry name" value="adh_short_C2"/>
    <property type="match status" value="1"/>
</dbReference>
<organism evidence="4 5">
    <name type="scientific">Anoxybacteroides voinovskiense</name>
    <dbReference type="NCBI Taxonomy" id="230470"/>
    <lineage>
        <taxon>Bacteria</taxon>
        <taxon>Bacillati</taxon>
        <taxon>Bacillota</taxon>
        <taxon>Bacilli</taxon>
        <taxon>Bacillales</taxon>
        <taxon>Anoxybacillaceae</taxon>
        <taxon>Anoxybacteroides</taxon>
    </lineage>
</organism>
<keyword evidence="5" id="KW-1185">Reference proteome</keyword>
<dbReference type="Proteomes" id="UP000559598">
    <property type="component" value="Unassembled WGS sequence"/>
</dbReference>
<accession>A0A840DVL5</accession>